<keyword evidence="1" id="KW-0732">Signal</keyword>
<reference evidence="2" key="1">
    <citation type="submission" date="2023-07" db="EMBL/GenBank/DDBJ databases">
        <title>Genome content predicts the carbon catabolic preferences of heterotrophic bacteria.</title>
        <authorList>
            <person name="Gralka M."/>
        </authorList>
    </citation>
    <scope>NUCLEOTIDE SEQUENCE</scope>
    <source>
        <strain evidence="2">5G01</strain>
    </source>
</reference>
<dbReference type="Proteomes" id="UP001177341">
    <property type="component" value="Unassembled WGS sequence"/>
</dbReference>
<accession>A0ABT9ESJ4</accession>
<feature type="chain" id="PRO_5046470390" evidence="1">
    <location>
        <begin position="23"/>
        <end position="179"/>
    </location>
</feature>
<dbReference type="InterPro" id="IPR013424">
    <property type="entry name" value="Ice-binding_C"/>
</dbReference>
<comment type="caution">
    <text evidence="2">The sequence shown here is derived from an EMBL/GenBank/DDBJ whole genome shotgun (WGS) entry which is preliminary data.</text>
</comment>
<sequence length="179" mass="18782">MFSKVALAILPLVAALSLPSQASVVIQNFGTATSPSELEAGNLQTNFSAGETVYAGEVFDLQELDAATDDANSDGFFSWHAVWYDPLGLSFSSNMVNIAWEDIITAQGSGDSSFVVTAPSQQGTFGGGSVSFVQTPGVWTVNGVTEGQITSTSSFEVPEPETLLLVLLGGLLVLRKRTV</sequence>
<name>A0ABT9ESJ4_9GAMM</name>
<evidence type="ECO:0000313" key="2">
    <source>
        <dbReference type="EMBL" id="MDP2522036.1"/>
    </source>
</evidence>
<keyword evidence="3" id="KW-1185">Reference proteome</keyword>
<feature type="signal peptide" evidence="1">
    <location>
        <begin position="1"/>
        <end position="22"/>
    </location>
</feature>
<evidence type="ECO:0000313" key="3">
    <source>
        <dbReference type="Proteomes" id="UP001177341"/>
    </source>
</evidence>
<gene>
    <name evidence="2" type="ORF">Q8W30_05570</name>
</gene>
<dbReference type="RefSeq" id="WP_305450361.1">
    <property type="nucleotide sequence ID" value="NZ_JAUYVO010000003.1"/>
</dbReference>
<evidence type="ECO:0000256" key="1">
    <source>
        <dbReference type="SAM" id="SignalP"/>
    </source>
</evidence>
<organism evidence="2 3">
    <name type="scientific">Neptunomonas phycophila</name>
    <dbReference type="NCBI Taxonomy" id="1572645"/>
    <lineage>
        <taxon>Bacteria</taxon>
        <taxon>Pseudomonadati</taxon>
        <taxon>Pseudomonadota</taxon>
        <taxon>Gammaproteobacteria</taxon>
        <taxon>Oceanospirillales</taxon>
        <taxon>Oceanospirillaceae</taxon>
        <taxon>Neptunomonas</taxon>
    </lineage>
</organism>
<protein>
    <submittedName>
        <fullName evidence="2">PEP-CTERM sorting domain-containing protein</fullName>
    </submittedName>
</protein>
<dbReference type="NCBIfam" id="TIGR02595">
    <property type="entry name" value="PEP_CTERM"/>
    <property type="match status" value="1"/>
</dbReference>
<proteinExistence type="predicted"/>
<dbReference type="EMBL" id="JAUYVO010000003">
    <property type="protein sequence ID" value="MDP2522036.1"/>
    <property type="molecule type" value="Genomic_DNA"/>
</dbReference>